<protein>
    <submittedName>
        <fullName evidence="6">Nitrate ABC transporter ATP-binding protein</fullName>
    </submittedName>
</protein>
<dbReference type="InterPro" id="IPR003439">
    <property type="entry name" value="ABC_transporter-like_ATP-bd"/>
</dbReference>
<organism evidence="6 7">
    <name type="scientific">Rhodoplanes roseus</name>
    <dbReference type="NCBI Taxonomy" id="29409"/>
    <lineage>
        <taxon>Bacteria</taxon>
        <taxon>Pseudomonadati</taxon>
        <taxon>Pseudomonadota</taxon>
        <taxon>Alphaproteobacteria</taxon>
        <taxon>Hyphomicrobiales</taxon>
        <taxon>Nitrobacteraceae</taxon>
        <taxon>Rhodoplanes</taxon>
    </lineage>
</organism>
<dbReference type="PANTHER" id="PTHR42788">
    <property type="entry name" value="TAURINE IMPORT ATP-BINDING PROTEIN-RELATED"/>
    <property type="match status" value="1"/>
</dbReference>
<reference evidence="6 7" key="1">
    <citation type="submission" date="2017-07" db="EMBL/GenBank/DDBJ databases">
        <title>Draft Genome Sequences of Select Purple Nonsulfur Bacteria.</title>
        <authorList>
            <person name="Lasarre B."/>
            <person name="Mckinlay J.B."/>
        </authorList>
    </citation>
    <scope>NUCLEOTIDE SEQUENCE [LARGE SCALE GENOMIC DNA]</scope>
    <source>
        <strain evidence="6 7">DSM 5909</strain>
    </source>
</reference>
<dbReference type="InterPro" id="IPR017871">
    <property type="entry name" value="ABC_transporter-like_CS"/>
</dbReference>
<comment type="caution">
    <text evidence="6">The sequence shown here is derived from an EMBL/GenBank/DDBJ whole genome shotgun (WGS) entry which is preliminary data.</text>
</comment>
<evidence type="ECO:0000259" key="5">
    <source>
        <dbReference type="PROSITE" id="PS50893"/>
    </source>
</evidence>
<dbReference type="InterPro" id="IPR027417">
    <property type="entry name" value="P-loop_NTPase"/>
</dbReference>
<dbReference type="Pfam" id="PF00005">
    <property type="entry name" value="ABC_tran"/>
    <property type="match status" value="1"/>
</dbReference>
<evidence type="ECO:0000256" key="2">
    <source>
        <dbReference type="ARBA" id="ARBA00022448"/>
    </source>
</evidence>
<dbReference type="OrthoDB" id="9807242at2"/>
<dbReference type="Proteomes" id="UP000249130">
    <property type="component" value="Unassembled WGS sequence"/>
</dbReference>
<accession>A0A327L001</accession>
<keyword evidence="2" id="KW-0813">Transport</keyword>
<name>A0A327L001_9BRAD</name>
<dbReference type="InterPro" id="IPR003593">
    <property type="entry name" value="AAA+_ATPase"/>
</dbReference>
<dbReference type="Gene3D" id="3.40.50.300">
    <property type="entry name" value="P-loop containing nucleotide triphosphate hydrolases"/>
    <property type="match status" value="1"/>
</dbReference>
<keyword evidence="4 6" id="KW-0067">ATP-binding</keyword>
<evidence type="ECO:0000256" key="4">
    <source>
        <dbReference type="ARBA" id="ARBA00022840"/>
    </source>
</evidence>
<dbReference type="CDD" id="cd03293">
    <property type="entry name" value="ABC_NrtD_SsuB_transporters"/>
    <property type="match status" value="1"/>
</dbReference>
<dbReference type="EMBL" id="NPEX01000070">
    <property type="protein sequence ID" value="RAI43801.1"/>
    <property type="molecule type" value="Genomic_DNA"/>
</dbReference>
<sequence>MHLSVSDVSKTYDQRGSHVLALDHVSLDVAFGEFVCLLGDSGCGKSTLLQIIAGLEPASQGGILIDGRELVGCHPDTTVVFQEHGLFPWMTVLRNIEFNLKARGMAAAKRHEIAARLVETVGLAGFEKKYPHELSGGMRQRVGIARALATSPKLLLMDEPFGALDAQTRSAMQAELLRLWAAHRSAVVFVTHSIEEAVFLADRIVVMTPRPGRIGRIIDVDLPRPRDPTSEAFVHHVKIALETLHTPRALLAPS</sequence>
<dbReference type="RefSeq" id="WP_111419368.1">
    <property type="nucleotide sequence ID" value="NZ_NPEX01000070.1"/>
</dbReference>
<comment type="similarity">
    <text evidence="1">Belongs to the ABC transporter superfamily.</text>
</comment>
<evidence type="ECO:0000256" key="3">
    <source>
        <dbReference type="ARBA" id="ARBA00022741"/>
    </source>
</evidence>
<evidence type="ECO:0000256" key="1">
    <source>
        <dbReference type="ARBA" id="ARBA00005417"/>
    </source>
</evidence>
<dbReference type="InterPro" id="IPR050166">
    <property type="entry name" value="ABC_transporter_ATP-bind"/>
</dbReference>
<evidence type="ECO:0000313" key="6">
    <source>
        <dbReference type="EMBL" id="RAI43801.1"/>
    </source>
</evidence>
<gene>
    <name evidence="6" type="ORF">CH341_12490</name>
</gene>
<dbReference type="PROSITE" id="PS50893">
    <property type="entry name" value="ABC_TRANSPORTER_2"/>
    <property type="match status" value="1"/>
</dbReference>
<dbReference type="AlphaFoldDB" id="A0A327L001"/>
<keyword evidence="3" id="KW-0547">Nucleotide-binding</keyword>
<dbReference type="PROSITE" id="PS00211">
    <property type="entry name" value="ABC_TRANSPORTER_1"/>
    <property type="match status" value="1"/>
</dbReference>
<dbReference type="GO" id="GO:0016887">
    <property type="term" value="F:ATP hydrolysis activity"/>
    <property type="evidence" value="ECO:0007669"/>
    <property type="project" value="InterPro"/>
</dbReference>
<keyword evidence="7" id="KW-1185">Reference proteome</keyword>
<dbReference type="GO" id="GO:0005524">
    <property type="term" value="F:ATP binding"/>
    <property type="evidence" value="ECO:0007669"/>
    <property type="project" value="UniProtKB-KW"/>
</dbReference>
<proteinExistence type="inferred from homology"/>
<dbReference type="SMART" id="SM00382">
    <property type="entry name" value="AAA"/>
    <property type="match status" value="1"/>
</dbReference>
<dbReference type="SUPFAM" id="SSF52540">
    <property type="entry name" value="P-loop containing nucleoside triphosphate hydrolases"/>
    <property type="match status" value="1"/>
</dbReference>
<feature type="domain" description="ABC transporter" evidence="5">
    <location>
        <begin position="3"/>
        <end position="234"/>
    </location>
</feature>
<evidence type="ECO:0000313" key="7">
    <source>
        <dbReference type="Proteomes" id="UP000249130"/>
    </source>
</evidence>
<dbReference type="PANTHER" id="PTHR42788:SF13">
    <property type="entry name" value="ALIPHATIC SULFONATES IMPORT ATP-BINDING PROTEIN SSUB"/>
    <property type="match status" value="1"/>
</dbReference>